<protein>
    <submittedName>
        <fullName evidence="1">Uncharacterized protein</fullName>
    </submittedName>
</protein>
<organism evidence="1 2">
    <name type="scientific">Catharanthus roseus</name>
    <name type="common">Madagascar periwinkle</name>
    <name type="synonym">Vinca rosea</name>
    <dbReference type="NCBI Taxonomy" id="4058"/>
    <lineage>
        <taxon>Eukaryota</taxon>
        <taxon>Viridiplantae</taxon>
        <taxon>Streptophyta</taxon>
        <taxon>Embryophyta</taxon>
        <taxon>Tracheophyta</taxon>
        <taxon>Spermatophyta</taxon>
        <taxon>Magnoliopsida</taxon>
        <taxon>eudicotyledons</taxon>
        <taxon>Gunneridae</taxon>
        <taxon>Pentapetalae</taxon>
        <taxon>asterids</taxon>
        <taxon>lamiids</taxon>
        <taxon>Gentianales</taxon>
        <taxon>Apocynaceae</taxon>
        <taxon>Rauvolfioideae</taxon>
        <taxon>Vinceae</taxon>
        <taxon>Catharanthinae</taxon>
        <taxon>Catharanthus</taxon>
    </lineage>
</organism>
<evidence type="ECO:0000313" key="1">
    <source>
        <dbReference type="EMBL" id="KAI5673350.1"/>
    </source>
</evidence>
<evidence type="ECO:0000313" key="2">
    <source>
        <dbReference type="Proteomes" id="UP001060085"/>
    </source>
</evidence>
<dbReference type="EMBL" id="CM044703">
    <property type="protein sequence ID" value="KAI5673350.1"/>
    <property type="molecule type" value="Genomic_DNA"/>
</dbReference>
<proteinExistence type="predicted"/>
<comment type="caution">
    <text evidence="1">The sequence shown here is derived from an EMBL/GenBank/DDBJ whole genome shotgun (WGS) entry which is preliminary data.</text>
</comment>
<dbReference type="Proteomes" id="UP001060085">
    <property type="component" value="Linkage Group LG03"/>
</dbReference>
<keyword evidence="2" id="KW-1185">Reference proteome</keyword>
<reference evidence="2" key="1">
    <citation type="journal article" date="2023" name="Nat. Plants">
        <title>Single-cell RNA sequencing provides a high-resolution roadmap for understanding the multicellular compartmentation of specialized metabolism.</title>
        <authorList>
            <person name="Sun S."/>
            <person name="Shen X."/>
            <person name="Li Y."/>
            <person name="Li Y."/>
            <person name="Wang S."/>
            <person name="Li R."/>
            <person name="Zhang H."/>
            <person name="Shen G."/>
            <person name="Guo B."/>
            <person name="Wei J."/>
            <person name="Xu J."/>
            <person name="St-Pierre B."/>
            <person name="Chen S."/>
            <person name="Sun C."/>
        </authorList>
    </citation>
    <scope>NUCLEOTIDE SEQUENCE [LARGE SCALE GENOMIC DNA]</scope>
</reference>
<sequence>MVDPKLVPLVREPYQPANELLRIKAKFDFSTRTQSSLASIALAFAMPHVPSWVPKKRKRQITPGSNIFLIIKILASTACSKKDFLHSIAELFNHGRVSQISSLQRSNPLPLLLSLQEQSELTYTSSAMLEQS</sequence>
<name>A0ACC0BL39_CATRO</name>
<accession>A0ACC0BL39</accession>
<gene>
    <name evidence="1" type="ORF">M9H77_13714</name>
</gene>